<dbReference type="EMBL" id="JBBPCO010000014">
    <property type="protein sequence ID" value="MEK8090684.1"/>
    <property type="molecule type" value="Genomic_DNA"/>
</dbReference>
<dbReference type="Gene3D" id="1.25.40.10">
    <property type="entry name" value="Tetratricopeptide repeat domain"/>
    <property type="match status" value="2"/>
</dbReference>
<dbReference type="Pfam" id="PF13414">
    <property type="entry name" value="TPR_11"/>
    <property type="match status" value="1"/>
</dbReference>
<dbReference type="InterPro" id="IPR019734">
    <property type="entry name" value="TPR_rpt"/>
</dbReference>
<dbReference type="InterPro" id="IPR011990">
    <property type="entry name" value="TPR-like_helical_dom_sf"/>
</dbReference>
<proteinExistence type="predicted"/>
<dbReference type="Pfam" id="PF13432">
    <property type="entry name" value="TPR_16"/>
    <property type="match status" value="2"/>
</dbReference>
<keyword evidence="4" id="KW-0732">Signal</keyword>
<evidence type="ECO:0000256" key="1">
    <source>
        <dbReference type="ARBA" id="ARBA00022737"/>
    </source>
</evidence>
<accession>A0ABU9DAY0</accession>
<dbReference type="PROSITE" id="PS51257">
    <property type="entry name" value="PROKAR_LIPOPROTEIN"/>
    <property type="match status" value="1"/>
</dbReference>
<keyword evidence="1" id="KW-0677">Repeat</keyword>
<feature type="chain" id="PRO_5046120419" evidence="4">
    <location>
        <begin position="25"/>
        <end position="250"/>
    </location>
</feature>
<evidence type="ECO:0000256" key="4">
    <source>
        <dbReference type="SAM" id="SignalP"/>
    </source>
</evidence>
<dbReference type="PANTHER" id="PTHR44943:SF8">
    <property type="entry name" value="TPR REPEAT-CONTAINING PROTEIN MJ0263"/>
    <property type="match status" value="1"/>
</dbReference>
<sequence>MKAAFWLAALLLLAGCATSGNENASSPEKRAQIYTALGVAYLQQGQTRAAVQEFNKAIEIDSRSADAHSALGLAYQQLNQPELAAKAFREALDISPHAPGILNNYGAFLLSQGKYGEAEKALRQALADPLYPTPQFAYLNLAKVHAARGDQQQARAELNRALEIQPNFAPALLQLAILDYAEGNLPAAESEVELALAQMPKDLDARLLAGQVARDRKRYGEARRHFQQVIDQAPFSPQGRRAQSLLLQLP</sequence>
<dbReference type="PANTHER" id="PTHR44943">
    <property type="entry name" value="CELLULOSE SYNTHASE OPERON PROTEIN C"/>
    <property type="match status" value="1"/>
</dbReference>
<protein>
    <submittedName>
        <fullName evidence="5">Type IV pilus biogenesis/stability protein PilW</fullName>
    </submittedName>
</protein>
<dbReference type="SUPFAM" id="SSF48452">
    <property type="entry name" value="TPR-like"/>
    <property type="match status" value="1"/>
</dbReference>
<feature type="signal peptide" evidence="4">
    <location>
        <begin position="1"/>
        <end position="24"/>
    </location>
</feature>
<name>A0ABU9DAY0_9PROT</name>
<dbReference type="InterPro" id="IPR013360">
    <property type="entry name" value="Pilus_4_PilW"/>
</dbReference>
<evidence type="ECO:0000313" key="5">
    <source>
        <dbReference type="EMBL" id="MEK8090684.1"/>
    </source>
</evidence>
<comment type="caution">
    <text evidence="5">The sequence shown here is derived from an EMBL/GenBank/DDBJ whole genome shotgun (WGS) entry which is preliminary data.</text>
</comment>
<evidence type="ECO:0000313" key="6">
    <source>
        <dbReference type="Proteomes" id="UP001446205"/>
    </source>
</evidence>
<evidence type="ECO:0000256" key="2">
    <source>
        <dbReference type="ARBA" id="ARBA00022803"/>
    </source>
</evidence>
<dbReference type="Proteomes" id="UP001446205">
    <property type="component" value="Unassembled WGS sequence"/>
</dbReference>
<keyword evidence="6" id="KW-1185">Reference proteome</keyword>
<dbReference type="NCBIfam" id="TIGR02521">
    <property type="entry name" value="type_IV_pilW"/>
    <property type="match status" value="1"/>
</dbReference>
<dbReference type="InterPro" id="IPR051685">
    <property type="entry name" value="Ycf3/AcsC/BcsC/TPR_MFPF"/>
</dbReference>
<reference evidence="5 6" key="1">
    <citation type="submission" date="2024-04" db="EMBL/GenBank/DDBJ databases">
        <authorList>
            <person name="Abashina T."/>
            <person name="Shaikin A."/>
        </authorList>
    </citation>
    <scope>NUCLEOTIDE SEQUENCE [LARGE SCALE GENOMIC DNA]</scope>
    <source>
        <strain evidence="5 6">AAFK</strain>
    </source>
</reference>
<evidence type="ECO:0000256" key="3">
    <source>
        <dbReference type="PROSITE-ProRule" id="PRU00339"/>
    </source>
</evidence>
<keyword evidence="2 3" id="KW-0802">TPR repeat</keyword>
<dbReference type="PROSITE" id="PS50005">
    <property type="entry name" value="TPR"/>
    <property type="match status" value="3"/>
</dbReference>
<dbReference type="PROSITE" id="PS50293">
    <property type="entry name" value="TPR_REGION"/>
    <property type="match status" value="1"/>
</dbReference>
<organism evidence="5 6">
    <name type="scientific">Thermithiobacillus plumbiphilus</name>
    <dbReference type="NCBI Taxonomy" id="1729899"/>
    <lineage>
        <taxon>Bacteria</taxon>
        <taxon>Pseudomonadati</taxon>
        <taxon>Pseudomonadota</taxon>
        <taxon>Acidithiobacillia</taxon>
        <taxon>Acidithiobacillales</taxon>
        <taxon>Thermithiobacillaceae</taxon>
        <taxon>Thermithiobacillus</taxon>
    </lineage>
</organism>
<feature type="repeat" description="TPR" evidence="3">
    <location>
        <begin position="31"/>
        <end position="64"/>
    </location>
</feature>
<feature type="repeat" description="TPR" evidence="3">
    <location>
        <begin position="135"/>
        <end position="168"/>
    </location>
</feature>
<feature type="repeat" description="TPR" evidence="3">
    <location>
        <begin position="65"/>
        <end position="98"/>
    </location>
</feature>
<dbReference type="SMART" id="SM00028">
    <property type="entry name" value="TPR"/>
    <property type="match status" value="6"/>
</dbReference>
<dbReference type="RefSeq" id="WP_341371739.1">
    <property type="nucleotide sequence ID" value="NZ_JBBPCO010000014.1"/>
</dbReference>
<gene>
    <name evidence="5" type="primary">pilW</name>
    <name evidence="5" type="ORF">WOB96_13075</name>
</gene>